<evidence type="ECO:0000256" key="1">
    <source>
        <dbReference type="SAM" id="MobiDB-lite"/>
    </source>
</evidence>
<keyword evidence="5" id="KW-1185">Reference proteome</keyword>
<dbReference type="Gene3D" id="3.50.4.10">
    <property type="entry name" value="Hepatocyte Growth Factor"/>
    <property type="match status" value="1"/>
</dbReference>
<dbReference type="AlphaFoldDB" id="A0A8H5Y8P2"/>
<evidence type="ECO:0000256" key="2">
    <source>
        <dbReference type="SAM" id="SignalP"/>
    </source>
</evidence>
<feature type="region of interest" description="Disordered" evidence="1">
    <location>
        <begin position="64"/>
        <end position="159"/>
    </location>
</feature>
<name>A0A8H5Y8P2_9HYPO</name>
<evidence type="ECO:0000313" key="4">
    <source>
        <dbReference type="EMBL" id="KAF5707692.1"/>
    </source>
</evidence>
<dbReference type="Pfam" id="PF14295">
    <property type="entry name" value="PAN_4"/>
    <property type="match status" value="1"/>
</dbReference>
<sequence length="397" mass="40006">MVAIHSFLMLSAAVGIASAGKCKPENHSSSIVSVASSTVSASDTASSTASASATLIESTSTLADTTMETSITESTTKTTASDTTSASASGSATHIETSTTLVDTTTQTSLVESTTETASSGTASVKSSTTLADTTTTETTVAEATTETVSSATSADVSTTESKPTTFLTSFTTSNADTTTEAETTTTAAAGPVVTCPSEVDQCLGTMEIQCDVILSGLSGPTTLPTLNECAQACNSDTSCLAFTYSADLQSCFKVTASDSYTAVSLGGWASGIKGTCGQSPEPSSTVITTTAETTTTEAATTTTTLAPAGPTCPSTSEQCAGSAEVLCDVQLDWLQLAGISNDILECASFCDEDDDCAGFSRIRSSGACFKAFPDEGAVTQTDKAGWDSGIKYTCAS</sequence>
<protein>
    <recommendedName>
        <fullName evidence="3">Apple domain-containing protein</fullName>
    </recommendedName>
</protein>
<feature type="domain" description="Apple" evidence="3">
    <location>
        <begin position="196"/>
        <end position="277"/>
    </location>
</feature>
<evidence type="ECO:0000313" key="5">
    <source>
        <dbReference type="Proteomes" id="UP000532311"/>
    </source>
</evidence>
<dbReference type="SUPFAM" id="SSF57414">
    <property type="entry name" value="Hairpin loop containing domain-like"/>
    <property type="match status" value="1"/>
</dbReference>
<comment type="caution">
    <text evidence="4">The sequence shown here is derived from an EMBL/GenBank/DDBJ whole genome shotgun (WGS) entry which is preliminary data.</text>
</comment>
<dbReference type="Pfam" id="PF00024">
    <property type="entry name" value="PAN_1"/>
    <property type="match status" value="1"/>
</dbReference>
<accession>A0A8H5Y8P2</accession>
<dbReference type="EMBL" id="JAAQPF010000286">
    <property type="protein sequence ID" value="KAF5707692.1"/>
    <property type="molecule type" value="Genomic_DNA"/>
</dbReference>
<gene>
    <name evidence="4" type="ORF">FGLOB1_6763</name>
</gene>
<proteinExistence type="predicted"/>
<feature type="signal peptide" evidence="2">
    <location>
        <begin position="1"/>
        <end position="19"/>
    </location>
</feature>
<keyword evidence="2" id="KW-0732">Signal</keyword>
<dbReference type="InterPro" id="IPR003609">
    <property type="entry name" value="Pan_app"/>
</dbReference>
<feature type="chain" id="PRO_5034061930" description="Apple domain-containing protein" evidence="2">
    <location>
        <begin position="20"/>
        <end position="397"/>
    </location>
</feature>
<dbReference type="PROSITE" id="PS50948">
    <property type="entry name" value="PAN"/>
    <property type="match status" value="1"/>
</dbReference>
<dbReference type="Proteomes" id="UP000532311">
    <property type="component" value="Unassembled WGS sequence"/>
</dbReference>
<reference evidence="4 5" key="1">
    <citation type="submission" date="2020-05" db="EMBL/GenBank/DDBJ databases">
        <title>Identification and distribution of gene clusters putatively required for synthesis of sphingolipid metabolism inhibitors in phylogenetically diverse species of the filamentous fungus Fusarium.</title>
        <authorList>
            <person name="Kim H.-S."/>
            <person name="Busman M."/>
            <person name="Brown D.W."/>
            <person name="Divon H."/>
            <person name="Uhlig S."/>
            <person name="Proctor R.H."/>
        </authorList>
    </citation>
    <scope>NUCLEOTIDE SEQUENCE [LARGE SCALE GENOMIC DNA]</scope>
    <source>
        <strain evidence="4 5">NRRL 26131</strain>
    </source>
</reference>
<organism evidence="4 5">
    <name type="scientific">Fusarium globosum</name>
    <dbReference type="NCBI Taxonomy" id="78864"/>
    <lineage>
        <taxon>Eukaryota</taxon>
        <taxon>Fungi</taxon>
        <taxon>Dikarya</taxon>
        <taxon>Ascomycota</taxon>
        <taxon>Pezizomycotina</taxon>
        <taxon>Sordariomycetes</taxon>
        <taxon>Hypocreomycetidae</taxon>
        <taxon>Hypocreales</taxon>
        <taxon>Nectriaceae</taxon>
        <taxon>Fusarium</taxon>
        <taxon>Fusarium fujikuroi species complex</taxon>
    </lineage>
</organism>
<evidence type="ECO:0000259" key="3">
    <source>
        <dbReference type="PROSITE" id="PS50948"/>
    </source>
</evidence>